<sequence>MAMDQTFSWGHGKPQDSPWGSGLPPSVHSQRALIEKQDCDSEAWHISFRAFTSSEESDPIQDLRRLYELCHLWLRPDLHTKEQILDKLVMEQFMISMPQELQVLVKESGVESCRDLEDMLRNNMKPKKWTIVSLGGQKFLIRNSDVQMAEAEVSGMDDVIDLSRKHQSSVSEIHPEKNQQVSRELGNQPGICEMSTAQGRKVLLPETIPKVDDREGLRRKQNLKEDLMEDREETTTLESQEPQLPKCPGEYGNWEFRGVSDSSYAADSVRAKDGKNPQEETSIKNVDADIPSTLISEREVLTQTGNRVDSQKSVRNSKRREQDNTPISQDMPQERATYLDKGEFSGQLGSNSVHSPSAVESSDLPVGKEATGWMKECRVCNKRFHYKSQFDLHQRTHTGERPFKCNICPKGFMQASDLRVHQRIHTGEKPYCCRLCLKKFTHDSTLRSHEKIHTKEKPYRCEDCEKAFTHKGNLNVHRRTHSGIKPYVCHECQGAFRQLGTFKRHQKTHSKMISQ</sequence>
<dbReference type="Pfam" id="PF00096">
    <property type="entry name" value="zf-C2H2"/>
    <property type="match status" value="3"/>
</dbReference>
<dbReference type="InterPro" id="IPR013087">
    <property type="entry name" value="Znf_C2H2_type"/>
</dbReference>
<dbReference type="Gene3D" id="3.30.160.60">
    <property type="entry name" value="Classic Zinc Finger"/>
    <property type="match status" value="5"/>
</dbReference>
<dbReference type="PROSITE" id="PS50804">
    <property type="entry name" value="SCAN_BOX"/>
    <property type="match status" value="1"/>
</dbReference>
<evidence type="ECO:0000313" key="12">
    <source>
        <dbReference type="RefSeq" id="XP_008509763.1"/>
    </source>
</evidence>
<name>A0ABM2EC78_EQUPR</name>
<feature type="region of interest" description="Disordered" evidence="8">
    <location>
        <begin position="302"/>
        <end position="364"/>
    </location>
</feature>
<evidence type="ECO:0000256" key="2">
    <source>
        <dbReference type="ARBA" id="ARBA00022737"/>
    </source>
</evidence>
<proteinExistence type="predicted"/>
<dbReference type="SMART" id="SM00355">
    <property type="entry name" value="ZnF_C2H2"/>
    <property type="match status" value="5"/>
</dbReference>
<evidence type="ECO:0000256" key="3">
    <source>
        <dbReference type="ARBA" id="ARBA00022771"/>
    </source>
</evidence>
<dbReference type="RefSeq" id="XP_008509763.1">
    <property type="nucleotide sequence ID" value="XM_008511541.2"/>
</dbReference>
<feature type="domain" description="C2H2-type" evidence="9">
    <location>
        <begin position="403"/>
        <end position="430"/>
    </location>
</feature>
<feature type="compositionally biased region" description="Basic and acidic residues" evidence="8">
    <location>
        <begin position="213"/>
        <end position="226"/>
    </location>
</feature>
<dbReference type="SMART" id="SM00431">
    <property type="entry name" value="SCAN"/>
    <property type="match status" value="1"/>
</dbReference>
<keyword evidence="11" id="KW-1185">Reference proteome</keyword>
<keyword evidence="5 7" id="KW-0539">Nucleus</keyword>
<keyword evidence="3 6" id="KW-0863">Zinc-finger</keyword>
<feature type="domain" description="SCAN box" evidence="10">
    <location>
        <begin position="48"/>
        <end position="122"/>
    </location>
</feature>
<dbReference type="CDD" id="cd07936">
    <property type="entry name" value="SCAN"/>
    <property type="match status" value="1"/>
</dbReference>
<evidence type="ECO:0000256" key="5">
    <source>
        <dbReference type="ARBA" id="ARBA00023242"/>
    </source>
</evidence>
<comment type="subcellular location">
    <subcellularLocation>
        <location evidence="7">Nucleus</location>
    </subcellularLocation>
</comment>
<evidence type="ECO:0000256" key="4">
    <source>
        <dbReference type="ARBA" id="ARBA00022833"/>
    </source>
</evidence>
<feature type="compositionally biased region" description="Polar residues" evidence="8">
    <location>
        <begin position="347"/>
        <end position="360"/>
    </location>
</feature>
<dbReference type="PROSITE" id="PS00028">
    <property type="entry name" value="ZINC_FINGER_C2H2_1"/>
    <property type="match status" value="5"/>
</dbReference>
<feature type="domain" description="C2H2-type" evidence="9">
    <location>
        <begin position="459"/>
        <end position="486"/>
    </location>
</feature>
<evidence type="ECO:0000313" key="11">
    <source>
        <dbReference type="Proteomes" id="UP001652662"/>
    </source>
</evidence>
<feature type="domain" description="C2H2-type" evidence="9">
    <location>
        <begin position="487"/>
        <end position="510"/>
    </location>
</feature>
<organism evidence="11 12">
    <name type="scientific">Equus przewalskii</name>
    <name type="common">Przewalski's horse</name>
    <name type="synonym">Equus caballus przewalskii</name>
    <dbReference type="NCBI Taxonomy" id="9798"/>
    <lineage>
        <taxon>Eukaryota</taxon>
        <taxon>Metazoa</taxon>
        <taxon>Chordata</taxon>
        <taxon>Craniata</taxon>
        <taxon>Vertebrata</taxon>
        <taxon>Euteleostomi</taxon>
        <taxon>Mammalia</taxon>
        <taxon>Eutheria</taxon>
        <taxon>Laurasiatheria</taxon>
        <taxon>Perissodactyla</taxon>
        <taxon>Equidae</taxon>
        <taxon>Equus</taxon>
    </lineage>
</organism>
<feature type="region of interest" description="Disordered" evidence="8">
    <location>
        <begin position="213"/>
        <end position="290"/>
    </location>
</feature>
<feature type="domain" description="C2H2-type" evidence="9">
    <location>
        <begin position="375"/>
        <end position="402"/>
    </location>
</feature>
<feature type="domain" description="C2H2-type" evidence="9">
    <location>
        <begin position="431"/>
        <end position="458"/>
    </location>
</feature>
<dbReference type="SUPFAM" id="SSF57667">
    <property type="entry name" value="beta-beta-alpha zinc fingers"/>
    <property type="match status" value="3"/>
</dbReference>
<dbReference type="GeneID" id="103544734"/>
<evidence type="ECO:0000259" key="9">
    <source>
        <dbReference type="PROSITE" id="PS50157"/>
    </source>
</evidence>
<keyword evidence="4" id="KW-0862">Zinc</keyword>
<dbReference type="PROSITE" id="PS50157">
    <property type="entry name" value="ZINC_FINGER_C2H2_2"/>
    <property type="match status" value="5"/>
</dbReference>
<dbReference type="Gene3D" id="1.10.4020.10">
    <property type="entry name" value="DNA breaking-rejoining enzymes"/>
    <property type="match status" value="1"/>
</dbReference>
<evidence type="ECO:0000256" key="6">
    <source>
        <dbReference type="PROSITE-ProRule" id="PRU00042"/>
    </source>
</evidence>
<dbReference type="PANTHER" id="PTHR23226">
    <property type="entry name" value="ZINC FINGER AND SCAN DOMAIN-CONTAINING"/>
    <property type="match status" value="1"/>
</dbReference>
<protein>
    <submittedName>
        <fullName evidence="12">Zinc finger and SCAN domain-containing protein 5B-like isoform X1</fullName>
    </submittedName>
</protein>
<dbReference type="Pfam" id="PF12874">
    <property type="entry name" value="zf-met"/>
    <property type="match status" value="1"/>
</dbReference>
<feature type="compositionally biased region" description="Basic and acidic residues" evidence="8">
    <location>
        <begin position="269"/>
        <end position="282"/>
    </location>
</feature>
<dbReference type="InterPro" id="IPR003309">
    <property type="entry name" value="SCAN_dom"/>
</dbReference>
<dbReference type="Pfam" id="PF02023">
    <property type="entry name" value="SCAN"/>
    <property type="match status" value="1"/>
</dbReference>
<evidence type="ECO:0000256" key="7">
    <source>
        <dbReference type="PROSITE-ProRule" id="PRU00187"/>
    </source>
</evidence>
<dbReference type="PANTHER" id="PTHR23226:SF306">
    <property type="entry name" value="ZINC FINGER AND SCAN DOMAIN-CONTAINING PROTEIN 5B"/>
    <property type="match status" value="1"/>
</dbReference>
<gene>
    <name evidence="12" type="primary">LOC103544734</name>
</gene>
<feature type="region of interest" description="Disordered" evidence="8">
    <location>
        <begin position="1"/>
        <end position="27"/>
    </location>
</feature>
<evidence type="ECO:0000256" key="8">
    <source>
        <dbReference type="SAM" id="MobiDB-lite"/>
    </source>
</evidence>
<dbReference type="SUPFAM" id="SSF47353">
    <property type="entry name" value="Retrovirus capsid dimerization domain-like"/>
    <property type="match status" value="1"/>
</dbReference>
<accession>A0ABM2EC78</accession>
<keyword evidence="1" id="KW-0479">Metal-binding</keyword>
<dbReference type="Proteomes" id="UP001652662">
    <property type="component" value="Chromosome 9"/>
</dbReference>
<reference evidence="12" key="1">
    <citation type="submission" date="2025-08" db="UniProtKB">
        <authorList>
            <consortium name="RefSeq"/>
        </authorList>
    </citation>
    <scope>IDENTIFICATION</scope>
    <source>
        <tissue evidence="12">Blood</tissue>
    </source>
</reference>
<evidence type="ECO:0000256" key="1">
    <source>
        <dbReference type="ARBA" id="ARBA00022723"/>
    </source>
</evidence>
<evidence type="ECO:0000259" key="10">
    <source>
        <dbReference type="PROSITE" id="PS50804"/>
    </source>
</evidence>
<dbReference type="InterPro" id="IPR036236">
    <property type="entry name" value="Znf_C2H2_sf"/>
</dbReference>
<feature type="compositionally biased region" description="Polar residues" evidence="8">
    <location>
        <begin position="302"/>
        <end position="314"/>
    </location>
</feature>
<keyword evidence="2" id="KW-0677">Repeat</keyword>
<dbReference type="InterPro" id="IPR038269">
    <property type="entry name" value="SCAN_sf"/>
</dbReference>